<evidence type="ECO:0000256" key="5">
    <source>
        <dbReference type="ARBA" id="ARBA00022692"/>
    </source>
</evidence>
<evidence type="ECO:0000256" key="8">
    <source>
        <dbReference type="ARBA" id="ARBA00022989"/>
    </source>
</evidence>
<evidence type="ECO:0000256" key="3">
    <source>
        <dbReference type="ARBA" id="ARBA00022618"/>
    </source>
</evidence>
<dbReference type="PANTHER" id="PTHR22926">
    <property type="entry name" value="PHOSPHO-N-ACETYLMURAMOYL-PENTAPEPTIDE-TRANSFERASE"/>
    <property type="match status" value="1"/>
</dbReference>
<evidence type="ECO:0000313" key="16">
    <source>
        <dbReference type="Proteomes" id="UP000231267"/>
    </source>
</evidence>
<keyword evidence="10 12" id="KW-0131">Cell cycle</keyword>
<dbReference type="GO" id="GO:0008360">
    <property type="term" value="P:regulation of cell shape"/>
    <property type="evidence" value="ECO:0007669"/>
    <property type="project" value="UniProtKB-KW"/>
</dbReference>
<dbReference type="GO" id="GO:0008963">
    <property type="term" value="F:phospho-N-acetylmuramoyl-pentapeptide-transferase activity"/>
    <property type="evidence" value="ECO:0007669"/>
    <property type="project" value="UniProtKB-UniRule"/>
</dbReference>
<accession>A0A2J0LEI7</accession>
<reference evidence="15 16" key="1">
    <citation type="submission" date="2017-09" db="EMBL/GenBank/DDBJ databases">
        <title>Depth-based differentiation of microbial function through sediment-hosted aquifers and enrichment of novel symbionts in the deep terrestrial subsurface.</title>
        <authorList>
            <person name="Probst A.J."/>
            <person name="Ladd B."/>
            <person name="Jarett J.K."/>
            <person name="Geller-Mcgrath D.E."/>
            <person name="Sieber C.M."/>
            <person name="Emerson J.B."/>
            <person name="Anantharaman K."/>
            <person name="Thomas B.C."/>
            <person name="Malmstrom R."/>
            <person name="Stieglmeier M."/>
            <person name="Klingl A."/>
            <person name="Woyke T."/>
            <person name="Ryan C.M."/>
            <person name="Banfield J.F."/>
        </authorList>
    </citation>
    <scope>NUCLEOTIDE SEQUENCE [LARGE SCALE GENOMIC DNA]</scope>
    <source>
        <strain evidence="15">CG12_big_fil_rev_8_21_14_0_65_43_15</strain>
    </source>
</reference>
<keyword evidence="11 12" id="KW-0961">Cell wall biogenesis/degradation</keyword>
<evidence type="ECO:0000256" key="13">
    <source>
        <dbReference type="NCBIfam" id="TIGR00445"/>
    </source>
</evidence>
<dbReference type="GO" id="GO:0071555">
    <property type="term" value="P:cell wall organization"/>
    <property type="evidence" value="ECO:0007669"/>
    <property type="project" value="UniProtKB-KW"/>
</dbReference>
<feature type="transmembrane region" description="Helical" evidence="12">
    <location>
        <begin position="78"/>
        <end position="96"/>
    </location>
</feature>
<keyword evidence="8 12" id="KW-1133">Transmembrane helix</keyword>
<proteinExistence type="inferred from homology"/>
<evidence type="ECO:0000256" key="11">
    <source>
        <dbReference type="ARBA" id="ARBA00023316"/>
    </source>
</evidence>
<dbReference type="Proteomes" id="UP000231267">
    <property type="component" value="Unassembled WGS sequence"/>
</dbReference>
<dbReference type="EC" id="2.7.8.13" evidence="12 13"/>
<protein>
    <recommendedName>
        <fullName evidence="12 13">Phospho-N-acetylmuramoyl-pentapeptide-transferase</fullName>
        <ecNumber evidence="12 13">2.7.8.13</ecNumber>
    </recommendedName>
    <alternativeName>
        <fullName evidence="12">UDP-MurNAc-pentapeptide phosphotransferase</fullName>
    </alternativeName>
</protein>
<feature type="transmembrane region" description="Helical" evidence="12">
    <location>
        <begin position="266"/>
        <end position="287"/>
    </location>
</feature>
<dbReference type="AlphaFoldDB" id="A0A2J0LEI7"/>
<dbReference type="PROSITE" id="PS01347">
    <property type="entry name" value="MRAY_1"/>
    <property type="match status" value="1"/>
</dbReference>
<dbReference type="InterPro" id="IPR003524">
    <property type="entry name" value="PNAcMuramoyl-5peptid_Trfase"/>
</dbReference>
<dbReference type="UniPathway" id="UPA00219"/>
<keyword evidence="12 14" id="KW-0479">Metal-binding</keyword>
<comment type="cofactor">
    <cofactor evidence="12 14">
        <name>Mg(2+)</name>
        <dbReference type="ChEBI" id="CHEBI:18420"/>
    </cofactor>
</comment>
<dbReference type="NCBIfam" id="TIGR00445">
    <property type="entry name" value="mraY"/>
    <property type="match status" value="1"/>
</dbReference>
<keyword evidence="7 12" id="KW-0573">Peptidoglycan synthesis</keyword>
<evidence type="ECO:0000256" key="14">
    <source>
        <dbReference type="PIRSR" id="PIRSR600715-1"/>
    </source>
</evidence>
<comment type="subcellular location">
    <subcellularLocation>
        <location evidence="12">Cell membrane</location>
        <topology evidence="12">Multi-pass membrane protein</topology>
    </subcellularLocation>
    <subcellularLocation>
        <location evidence="1">Membrane</location>
        <topology evidence="1">Multi-pass membrane protein</topology>
    </subcellularLocation>
</comment>
<dbReference type="InterPro" id="IPR000715">
    <property type="entry name" value="Glycosyl_transferase_4"/>
</dbReference>
<dbReference type="GO" id="GO:0051301">
    <property type="term" value="P:cell division"/>
    <property type="evidence" value="ECO:0007669"/>
    <property type="project" value="UniProtKB-KW"/>
</dbReference>
<keyword evidence="4 12" id="KW-0808">Transferase</keyword>
<evidence type="ECO:0000256" key="9">
    <source>
        <dbReference type="ARBA" id="ARBA00023136"/>
    </source>
</evidence>
<comment type="pathway">
    <text evidence="12">Cell wall biogenesis; peptidoglycan biosynthesis.</text>
</comment>
<dbReference type="PROSITE" id="PS01348">
    <property type="entry name" value="MRAY_2"/>
    <property type="match status" value="1"/>
</dbReference>
<evidence type="ECO:0000256" key="1">
    <source>
        <dbReference type="ARBA" id="ARBA00004141"/>
    </source>
</evidence>
<dbReference type="InterPro" id="IPR018480">
    <property type="entry name" value="PNAcMuramoyl-5peptid_Trfase_CS"/>
</dbReference>
<name>A0A2J0LEI7_9BACT</name>
<evidence type="ECO:0000256" key="12">
    <source>
        <dbReference type="HAMAP-Rule" id="MF_00038"/>
    </source>
</evidence>
<comment type="catalytic activity">
    <reaction evidence="12">
        <text>UDP-N-acetyl-alpha-D-muramoyl-L-alanyl-gamma-D-glutamyl-meso-2,6-diaminopimeloyl-D-alanyl-D-alanine + di-trans,octa-cis-undecaprenyl phosphate = di-trans,octa-cis-undecaprenyl diphospho-N-acetyl-alpha-D-muramoyl-L-alanyl-D-glutamyl-meso-2,6-diaminopimeloyl-D-alanyl-D-alanine + UMP</text>
        <dbReference type="Rhea" id="RHEA:28386"/>
        <dbReference type="ChEBI" id="CHEBI:57865"/>
        <dbReference type="ChEBI" id="CHEBI:60392"/>
        <dbReference type="ChEBI" id="CHEBI:61386"/>
        <dbReference type="ChEBI" id="CHEBI:61387"/>
        <dbReference type="EC" id="2.7.8.13"/>
    </reaction>
</comment>
<keyword evidence="6 12" id="KW-0133">Cell shape</keyword>
<keyword evidence="12 14" id="KW-0460">Magnesium</keyword>
<evidence type="ECO:0000256" key="6">
    <source>
        <dbReference type="ARBA" id="ARBA00022960"/>
    </source>
</evidence>
<feature type="transmembrane region" description="Helical" evidence="12">
    <location>
        <begin position="293"/>
        <end position="314"/>
    </location>
</feature>
<dbReference type="EMBL" id="PFGP01000098">
    <property type="protein sequence ID" value="PIW66268.1"/>
    <property type="molecule type" value="Genomic_DNA"/>
</dbReference>
<comment type="function">
    <text evidence="12">Catalyzes the initial step of the lipid cycle reactions in the biosynthesis of the cell wall peptidoglycan: transfers peptidoglycan precursor phospho-MurNAc-pentapeptide from UDP-MurNAc-pentapeptide onto the lipid carrier undecaprenyl phosphate, yielding undecaprenyl-pyrophosphoryl-MurNAc-pentapeptide, known as lipid I.</text>
</comment>
<evidence type="ECO:0000256" key="7">
    <source>
        <dbReference type="ARBA" id="ARBA00022984"/>
    </source>
</evidence>
<comment type="caution">
    <text evidence="15">The sequence shown here is derived from an EMBL/GenBank/DDBJ whole genome shotgun (WGS) entry which is preliminary data.</text>
</comment>
<feature type="transmembrane region" description="Helical" evidence="12">
    <location>
        <begin position="102"/>
        <end position="123"/>
    </location>
</feature>
<feature type="binding site" evidence="14">
    <location>
        <position position="270"/>
    </location>
    <ligand>
        <name>Mg(2+)</name>
        <dbReference type="ChEBI" id="CHEBI:18420"/>
    </ligand>
</feature>
<keyword evidence="3 12" id="KW-0132">Cell division</keyword>
<feature type="binding site" evidence="14">
    <location>
        <position position="195"/>
    </location>
    <ligand>
        <name>Mg(2+)</name>
        <dbReference type="ChEBI" id="CHEBI:18420"/>
    </ligand>
</feature>
<gene>
    <name evidence="12" type="primary">mraY</name>
    <name evidence="15" type="ORF">COW11_04275</name>
</gene>
<feature type="transmembrane region" description="Helical" evidence="12">
    <location>
        <begin position="341"/>
        <end position="360"/>
    </location>
</feature>
<dbReference type="CDD" id="cd06852">
    <property type="entry name" value="GT_MraY"/>
    <property type="match status" value="1"/>
</dbReference>
<feature type="transmembrane region" description="Helical" evidence="12">
    <location>
        <begin position="167"/>
        <end position="188"/>
    </location>
</feature>
<keyword evidence="12" id="KW-1003">Cell membrane</keyword>
<keyword evidence="5 12" id="KW-0812">Transmembrane</keyword>
<evidence type="ECO:0000256" key="4">
    <source>
        <dbReference type="ARBA" id="ARBA00022679"/>
    </source>
</evidence>
<evidence type="ECO:0000256" key="10">
    <source>
        <dbReference type="ARBA" id="ARBA00023306"/>
    </source>
</evidence>
<feature type="transmembrane region" description="Helical" evidence="12">
    <location>
        <begin position="20"/>
        <end position="45"/>
    </location>
</feature>
<dbReference type="Pfam" id="PF00953">
    <property type="entry name" value="Glycos_transf_4"/>
    <property type="match status" value="1"/>
</dbReference>
<dbReference type="PANTHER" id="PTHR22926:SF5">
    <property type="entry name" value="PHOSPHO-N-ACETYLMURAMOYL-PENTAPEPTIDE-TRANSFERASE HOMOLOG"/>
    <property type="match status" value="1"/>
</dbReference>
<keyword evidence="9 12" id="KW-0472">Membrane</keyword>
<feature type="transmembrane region" description="Helical" evidence="12">
    <location>
        <begin position="242"/>
        <end position="259"/>
    </location>
</feature>
<dbReference type="HAMAP" id="MF_00038">
    <property type="entry name" value="MraY"/>
    <property type="match status" value="1"/>
</dbReference>
<dbReference type="GO" id="GO:0009252">
    <property type="term" value="P:peptidoglycan biosynthetic process"/>
    <property type="evidence" value="ECO:0007669"/>
    <property type="project" value="UniProtKB-UniRule"/>
</dbReference>
<evidence type="ECO:0000313" key="15">
    <source>
        <dbReference type="EMBL" id="PIW66268.1"/>
    </source>
</evidence>
<comment type="similarity">
    <text evidence="2 12">Belongs to the glycosyltransferase 4 family. MraY subfamily.</text>
</comment>
<feature type="transmembrane region" description="Helical" evidence="12">
    <location>
        <begin position="135"/>
        <end position="155"/>
    </location>
</feature>
<sequence length="363" mass="39645">MLYNLLYPLSKIWFGFNIFRYITFRAVMAALTAFCISIIAGPWVIKKLAFLKIGENVRDKKEVGALYALHEKKKGTPTMGGVLIVGSILVSTALWSDMTNKFTLVALFSTVWLGAVGFIDDYIKLVKKRSKGMAVTAKLLGQISLGLAVGVYLYFSRDGFAVLEIPFLKKIVLNLSVFYIFFVTLVIVGSSNAVNLTDGLDGLAIGCVSMAALAYSILSYIAGNIILSKYLLVSYVPGSGELAVFCASIIGAGLGFLWYNCHPAEVFMGDTGSLALGGALGIVAVMIKKELLLFIVGGIFVFEALSVIIQVISFKTTGRRVFLMSPLHHHFQLKGWSESKVIVRFWIVAIMLALFTLATLKIR</sequence>
<evidence type="ECO:0000256" key="2">
    <source>
        <dbReference type="ARBA" id="ARBA00005583"/>
    </source>
</evidence>
<organism evidence="15 16">
    <name type="scientific">Candidatus Taenaricola geysiri</name>
    <dbReference type="NCBI Taxonomy" id="1974752"/>
    <lineage>
        <taxon>Bacteria</taxon>
        <taxon>Pseudomonadati</taxon>
        <taxon>Candidatus Omnitrophota</taxon>
        <taxon>Candidatus Taenaricola</taxon>
    </lineage>
</organism>
<dbReference type="GO" id="GO:0005886">
    <property type="term" value="C:plasma membrane"/>
    <property type="evidence" value="ECO:0007669"/>
    <property type="project" value="UniProtKB-SubCell"/>
</dbReference>
<dbReference type="GO" id="GO:0046872">
    <property type="term" value="F:metal ion binding"/>
    <property type="evidence" value="ECO:0007669"/>
    <property type="project" value="UniProtKB-KW"/>
</dbReference>
<feature type="transmembrane region" description="Helical" evidence="12">
    <location>
        <begin position="200"/>
        <end position="222"/>
    </location>
</feature>
<dbReference type="Pfam" id="PF10555">
    <property type="entry name" value="MraY_sig1"/>
    <property type="match status" value="1"/>
</dbReference>
<dbReference type="GO" id="GO:0051992">
    <property type="term" value="F:UDP-N-acetylmuramoyl-L-alanyl-D-glutamyl-meso-2,6-diaminopimelyl-D-alanyl-D-alanine:undecaprenyl-phosphate transferase activity"/>
    <property type="evidence" value="ECO:0007669"/>
    <property type="project" value="RHEA"/>
</dbReference>